<dbReference type="PROSITE" id="PS51206">
    <property type="entry name" value="SF3_HELICASE_1"/>
    <property type="match status" value="1"/>
</dbReference>
<dbReference type="PANTHER" id="PTHR35372">
    <property type="entry name" value="ATP BINDING PROTEIN-RELATED"/>
    <property type="match status" value="1"/>
</dbReference>
<evidence type="ECO:0000313" key="7">
    <source>
        <dbReference type="Proteomes" id="UP001230145"/>
    </source>
</evidence>
<dbReference type="SUPFAM" id="SSF52540">
    <property type="entry name" value="P-loop containing nucleoside triphosphate hydrolases"/>
    <property type="match status" value="1"/>
</dbReference>
<dbReference type="Gene3D" id="2.170.16.10">
    <property type="entry name" value="Hedgehog/Intein (Hint) domain"/>
    <property type="match status" value="1"/>
</dbReference>
<keyword evidence="2" id="KW-0378">Hydrolase</keyword>
<proteinExistence type="predicted"/>
<dbReference type="Gene3D" id="3.40.50.300">
    <property type="entry name" value="P-loop containing nucleotide triphosphate hydrolases"/>
    <property type="match status" value="1"/>
</dbReference>
<dbReference type="PROSITE" id="PS50817">
    <property type="entry name" value="INTEIN_N_TER"/>
    <property type="match status" value="1"/>
</dbReference>
<dbReference type="InterPro" id="IPR036844">
    <property type="entry name" value="Hint_dom_sf"/>
</dbReference>
<feature type="compositionally biased region" description="Low complexity" evidence="4">
    <location>
        <begin position="597"/>
        <end position="612"/>
    </location>
</feature>
<dbReference type="EMBL" id="JAUSQL010000001">
    <property type="protein sequence ID" value="MDP9833021.1"/>
    <property type="molecule type" value="Genomic_DNA"/>
</dbReference>
<dbReference type="RefSeq" id="WP_307635115.1">
    <property type="nucleotide sequence ID" value="NZ_JAUSQL010000001.1"/>
</dbReference>
<keyword evidence="1" id="KW-0547">Nucleotide-binding</keyword>
<dbReference type="Proteomes" id="UP001230145">
    <property type="component" value="Unassembled WGS sequence"/>
</dbReference>
<keyword evidence="3" id="KW-0067">ATP-binding</keyword>
<dbReference type="Gene3D" id="3.30.720.160">
    <property type="entry name" value="Bifunctional DNA primase/polymerase, N-terminal"/>
    <property type="match status" value="1"/>
</dbReference>
<feature type="compositionally biased region" description="Basic and acidic residues" evidence="4">
    <location>
        <begin position="582"/>
        <end position="596"/>
    </location>
</feature>
<dbReference type="PANTHER" id="PTHR35372:SF2">
    <property type="entry name" value="SF3 HELICASE DOMAIN-CONTAINING PROTEIN"/>
    <property type="match status" value="1"/>
</dbReference>
<dbReference type="InterPro" id="IPR003587">
    <property type="entry name" value="Hint_dom_N"/>
</dbReference>
<dbReference type="InterPro" id="IPR051620">
    <property type="entry name" value="ORF904-like_C"/>
</dbReference>
<dbReference type="SUPFAM" id="SSF51294">
    <property type="entry name" value="Hedgehog/intein (Hint) domain"/>
    <property type="match status" value="1"/>
</dbReference>
<dbReference type="InterPro" id="IPR004860">
    <property type="entry name" value="LAGLIDADG_dom"/>
</dbReference>
<feature type="region of interest" description="Disordered" evidence="4">
    <location>
        <begin position="582"/>
        <end position="619"/>
    </location>
</feature>
<dbReference type="Pfam" id="PF14528">
    <property type="entry name" value="LAGLIDADG_3"/>
    <property type="match status" value="1"/>
</dbReference>
<evidence type="ECO:0000256" key="4">
    <source>
        <dbReference type="SAM" id="MobiDB-lite"/>
    </source>
</evidence>
<organism evidence="6 7">
    <name type="scientific">Trueperella abortisuis</name>
    <dbReference type="NCBI Taxonomy" id="445930"/>
    <lineage>
        <taxon>Bacteria</taxon>
        <taxon>Bacillati</taxon>
        <taxon>Actinomycetota</taxon>
        <taxon>Actinomycetes</taxon>
        <taxon>Actinomycetales</taxon>
        <taxon>Actinomycetaceae</taxon>
        <taxon>Trueperella</taxon>
    </lineage>
</organism>
<dbReference type="InterPro" id="IPR014015">
    <property type="entry name" value="Helicase_SF3_DNA-vir"/>
</dbReference>
<feature type="domain" description="SF3 helicase" evidence="5">
    <location>
        <begin position="770"/>
        <end position="932"/>
    </location>
</feature>
<dbReference type="InterPro" id="IPR006141">
    <property type="entry name" value="Intein_N"/>
</dbReference>
<dbReference type="Pfam" id="PF08706">
    <property type="entry name" value="D5_N"/>
    <property type="match status" value="1"/>
</dbReference>
<dbReference type="SMART" id="SM00885">
    <property type="entry name" value="D5_N"/>
    <property type="match status" value="1"/>
</dbReference>
<feature type="region of interest" description="Disordered" evidence="4">
    <location>
        <begin position="198"/>
        <end position="221"/>
    </location>
</feature>
<keyword evidence="7" id="KW-1185">Reference proteome</keyword>
<reference evidence="6 7" key="1">
    <citation type="submission" date="2023-07" db="EMBL/GenBank/DDBJ databases">
        <title>Sequencing the genomes of 1000 actinobacteria strains.</title>
        <authorList>
            <person name="Klenk H.-P."/>
        </authorList>
    </citation>
    <scope>NUCLEOTIDE SEQUENCE [LARGE SCALE GENOMIC DNA]</scope>
    <source>
        <strain evidence="6 7">DSM 19515</strain>
    </source>
</reference>
<dbReference type="Pfam" id="PF19263">
    <property type="entry name" value="DUF5906"/>
    <property type="match status" value="1"/>
</dbReference>
<name>A0ABT9PJX3_9ACTO</name>
<feature type="compositionally biased region" description="Low complexity" evidence="4">
    <location>
        <begin position="198"/>
        <end position="208"/>
    </location>
</feature>
<protein>
    <submittedName>
        <fullName evidence="6">P4 family phage/plasmid primase-like protein</fullName>
    </submittedName>
</protein>
<dbReference type="InterPro" id="IPR027417">
    <property type="entry name" value="P-loop_NTPase"/>
</dbReference>
<gene>
    <name evidence="6" type="ORF">J2S45_001700</name>
</gene>
<dbReference type="NCBIfam" id="TIGR01613">
    <property type="entry name" value="primase_Cterm"/>
    <property type="match status" value="1"/>
</dbReference>
<dbReference type="InterPro" id="IPR045455">
    <property type="entry name" value="NrS-1_pol-like_helicase"/>
</dbReference>
<accession>A0ABT9PJX3</accession>
<evidence type="ECO:0000256" key="2">
    <source>
        <dbReference type="ARBA" id="ARBA00022801"/>
    </source>
</evidence>
<dbReference type="SMART" id="SM00306">
    <property type="entry name" value="HintN"/>
    <property type="match status" value="1"/>
</dbReference>
<dbReference type="CDD" id="cd00081">
    <property type="entry name" value="Hint"/>
    <property type="match status" value="1"/>
</dbReference>
<dbReference type="InterPro" id="IPR014818">
    <property type="entry name" value="Phage/plasmid_primase_P4_C"/>
</dbReference>
<evidence type="ECO:0000256" key="3">
    <source>
        <dbReference type="ARBA" id="ARBA00022840"/>
    </source>
</evidence>
<comment type="caution">
    <text evidence="6">The sequence shown here is derived from an EMBL/GenBank/DDBJ whole genome shotgun (WGS) entry which is preliminary data.</text>
</comment>
<dbReference type="InterPro" id="IPR006500">
    <property type="entry name" value="Helicase_put_C_phage/plasmid"/>
</dbReference>
<dbReference type="SUPFAM" id="SSF56747">
    <property type="entry name" value="Prim-pol domain"/>
    <property type="match status" value="1"/>
</dbReference>
<sequence>MNTYQRAKELYAAGISIVPILQYDPERGDKRPAISWKNLQTQRLASTDIDTWFATGEYGIGVIMGHISGGLMMIELEGKAANTLTDLITLANDSGLADLWHRMFGWWETTPTGGYHWYIYAPDNTHGNRKLARTADGRVLAETRENGGYSVVAPLDGEHFHHTGKGAWSLLQGGPTTAGTFTLDELDDLLTVFRTLDQTPTPQPTQTPVVRDPHTGVTPGDDYETRTTWADILTPHGWAPVFTRGNETFWRRPGKTTGISASTGHATDRDRLYIWSTSTAFEAETPYTKFGAYCVAPETKILTADLTWVEAGTVKEGDELVGIDEYPTQKHGKRKLRVATVEAAETRILPCYELELENGLKIVCTDEHPWLASSAGKGGNMRWIQTQNLRKGQRISTLIDGTWETANDFDSGWLSGMYDGEGWTSRGNVGLSQKDGPIAQKAIALLKERGFQPNIKQHQNDGVINILIQTIGEGMRLLGSLQPTRLVDKRSWVGRGAWTQAVPNATVKSVKFVGEREVAAFMTDTRTFIAEGLVSHNTVLEHDGNHTAAAKQLAKEGYGRQAEHVRDTTGLDAWITHKHTDTHTHTHTDTDTHTDTVPEAAATPTPTITEPDTYTRTDDGNALRFADTYTPTFKYINEHGKWAHWDGHKWDLDGGDAKAIEAARHLARNLPVDDKADQTHRKHSLSNTAIRAMLALARNTQGIYTSITQYDADPYLLNTPKGTIDLHTGQLTPPNPNTLCLRSTTTAPNPNCPTPRWNQFLDQIFMNDTHLITYIQRFFGQAIIGQTKEQLLPFFYGTGANGKTTMLNVLQTILGTGQTGYSTTSPAEILTATNRHPTEIAALSGVRLAVVSELEEGQRIAEAKTKELTGGDTLTARFMGKDFFTFTPTHTIVALTNTTLETPGGGSPALWRRVRLIPFLYVVPKPERNPNLENELLQEAPGILQWVINGTLDYLTHGLPDPAAVTRATVDYEADQNTVRQFLTEVCTLHETNKDLFQAPVPKVRAAYERWCEQNGYTPVAPIVFGRRMKREGVENKVGHRARFYVGLSLPDDSLQEALDE</sequence>
<evidence type="ECO:0000313" key="6">
    <source>
        <dbReference type="EMBL" id="MDP9833021.1"/>
    </source>
</evidence>
<evidence type="ECO:0000256" key="1">
    <source>
        <dbReference type="ARBA" id="ARBA00022741"/>
    </source>
</evidence>
<evidence type="ECO:0000259" key="5">
    <source>
        <dbReference type="PROSITE" id="PS51206"/>
    </source>
</evidence>